<name>A0A0E9TJM8_ANGAN</name>
<sequence>MESYHENKLLKIEGGNSSAARVNNYCNYNCLVDTLRKQL</sequence>
<protein>
    <submittedName>
        <fullName evidence="1">Uncharacterized protein</fullName>
    </submittedName>
</protein>
<dbReference type="EMBL" id="GBXM01054801">
    <property type="protein sequence ID" value="JAH53776.1"/>
    <property type="molecule type" value="Transcribed_RNA"/>
</dbReference>
<proteinExistence type="predicted"/>
<reference evidence="1" key="1">
    <citation type="submission" date="2014-11" db="EMBL/GenBank/DDBJ databases">
        <authorList>
            <person name="Amaro Gonzalez C."/>
        </authorList>
    </citation>
    <scope>NUCLEOTIDE SEQUENCE</scope>
</reference>
<reference evidence="1" key="2">
    <citation type="journal article" date="2015" name="Fish Shellfish Immunol.">
        <title>Early steps in the European eel (Anguilla anguilla)-Vibrio vulnificus interaction in the gills: Role of the RtxA13 toxin.</title>
        <authorList>
            <person name="Callol A."/>
            <person name="Pajuelo D."/>
            <person name="Ebbesson L."/>
            <person name="Teles M."/>
            <person name="MacKenzie S."/>
            <person name="Amaro C."/>
        </authorList>
    </citation>
    <scope>NUCLEOTIDE SEQUENCE</scope>
</reference>
<evidence type="ECO:0000313" key="1">
    <source>
        <dbReference type="EMBL" id="JAH53776.1"/>
    </source>
</evidence>
<organism evidence="1">
    <name type="scientific">Anguilla anguilla</name>
    <name type="common">European freshwater eel</name>
    <name type="synonym">Muraena anguilla</name>
    <dbReference type="NCBI Taxonomy" id="7936"/>
    <lineage>
        <taxon>Eukaryota</taxon>
        <taxon>Metazoa</taxon>
        <taxon>Chordata</taxon>
        <taxon>Craniata</taxon>
        <taxon>Vertebrata</taxon>
        <taxon>Euteleostomi</taxon>
        <taxon>Actinopterygii</taxon>
        <taxon>Neopterygii</taxon>
        <taxon>Teleostei</taxon>
        <taxon>Anguilliformes</taxon>
        <taxon>Anguillidae</taxon>
        <taxon>Anguilla</taxon>
    </lineage>
</organism>
<dbReference type="AlphaFoldDB" id="A0A0E9TJM8"/>
<accession>A0A0E9TJM8</accession>